<comment type="caution">
    <text evidence="3">The sequence shown here is derived from an EMBL/GenBank/DDBJ whole genome shotgun (WGS) entry which is preliminary data.</text>
</comment>
<comment type="similarity">
    <text evidence="1">Belongs to the DprA/Smf family.</text>
</comment>
<dbReference type="InterPro" id="IPR057666">
    <property type="entry name" value="DrpA_SLOG"/>
</dbReference>
<evidence type="ECO:0000313" key="3">
    <source>
        <dbReference type="EMBL" id="MYG38032.1"/>
    </source>
</evidence>
<dbReference type="PANTHER" id="PTHR43022:SF1">
    <property type="entry name" value="PROTEIN SMF"/>
    <property type="match status" value="1"/>
</dbReference>
<evidence type="ECO:0000256" key="1">
    <source>
        <dbReference type="ARBA" id="ARBA00006525"/>
    </source>
</evidence>
<feature type="domain" description="Smf/DprA SLOG" evidence="2">
    <location>
        <begin position="60"/>
        <end position="271"/>
    </location>
</feature>
<dbReference type="GO" id="GO:0009294">
    <property type="term" value="P:DNA-mediated transformation"/>
    <property type="evidence" value="ECO:0007669"/>
    <property type="project" value="InterPro"/>
</dbReference>
<proteinExistence type="inferred from homology"/>
<dbReference type="SUPFAM" id="SSF102405">
    <property type="entry name" value="MCP/YpsA-like"/>
    <property type="match status" value="1"/>
</dbReference>
<reference evidence="3" key="1">
    <citation type="submission" date="2019-09" db="EMBL/GenBank/DDBJ databases">
        <title>Characterisation of the sponge microbiome using genome-centric metagenomics.</title>
        <authorList>
            <person name="Engelberts J.P."/>
            <person name="Robbins S.J."/>
            <person name="De Goeij J.M."/>
            <person name="Aranda M."/>
            <person name="Bell S.C."/>
            <person name="Webster N.S."/>
        </authorList>
    </citation>
    <scope>NUCLEOTIDE SEQUENCE</scope>
    <source>
        <strain evidence="3">SB0676_bin_10</strain>
    </source>
</reference>
<sequence length="349" mass="37316">MDGFGVATLRRLEAVFGSLEAAGQVPLPVLQQRGSLNKTQVQALTAALDTPPPQPPRRWLAPSDPAFPAPLRQLDRPPLQLFWQGKGSTWAYLNRRQAVAVVGSRTASDHALAWAERLGRHLAEAGWPVVSGLAAGVDAAAHRGCLAGRGRPVGVLGTHLQRAYPQDNRSLQQQVGVAGLLFSEQPPGEPVRRGHFAARNRLLVSLVQALVVVECPRRSGALIAARRAQEAGVPLWAVPADAGRSSAEGSNQLLQQGAAVLLHGDDLSSDLGPGPLLSRQKGTVTDRQAASTSGMARLLLEQLGQPRTLEELQEQVGAEDQGLLLTQLFQLQLDGAVRSLPGLRWVRIR</sequence>
<accession>A0A6B1FCL5</accession>
<dbReference type="Pfam" id="PF02481">
    <property type="entry name" value="DNA_processg_A"/>
    <property type="match status" value="1"/>
</dbReference>
<dbReference type="AlphaFoldDB" id="A0A6B1FCL5"/>
<gene>
    <name evidence="3" type="ORF">F4162_03300</name>
</gene>
<dbReference type="InterPro" id="IPR003488">
    <property type="entry name" value="DprA"/>
</dbReference>
<name>A0A6B1FCL5_9SYNE</name>
<dbReference type="Gene3D" id="3.40.50.450">
    <property type="match status" value="1"/>
</dbReference>
<organism evidence="3">
    <name type="scientific">Synechococcus sp. SB0676_bin_10</name>
    <dbReference type="NCBI Taxonomy" id="2604869"/>
    <lineage>
        <taxon>Bacteria</taxon>
        <taxon>Bacillati</taxon>
        <taxon>Cyanobacteriota</taxon>
        <taxon>Cyanophyceae</taxon>
        <taxon>Synechococcales</taxon>
        <taxon>Synechococcaceae</taxon>
        <taxon>Synechococcus</taxon>
    </lineage>
</organism>
<dbReference type="PANTHER" id="PTHR43022">
    <property type="entry name" value="PROTEIN SMF"/>
    <property type="match status" value="1"/>
</dbReference>
<protein>
    <submittedName>
        <fullName evidence="3">DNA-processing protein DprA</fullName>
    </submittedName>
</protein>
<evidence type="ECO:0000259" key="2">
    <source>
        <dbReference type="Pfam" id="PF02481"/>
    </source>
</evidence>
<dbReference type="EMBL" id="VYDO01000110">
    <property type="protein sequence ID" value="MYG38032.1"/>
    <property type="molecule type" value="Genomic_DNA"/>
</dbReference>